<comment type="caution">
    <text evidence="3">The sequence shown here is derived from an EMBL/GenBank/DDBJ whole genome shotgun (WGS) entry which is preliminary data.</text>
</comment>
<keyword evidence="2" id="KW-0732">Signal</keyword>
<keyword evidence="4" id="KW-1185">Reference proteome</keyword>
<feature type="chain" id="PRO_5047052318" evidence="2">
    <location>
        <begin position="24"/>
        <end position="51"/>
    </location>
</feature>
<gene>
    <name evidence="3" type="ORF">JYU34_006675</name>
</gene>
<evidence type="ECO:0000313" key="4">
    <source>
        <dbReference type="Proteomes" id="UP000823941"/>
    </source>
</evidence>
<dbReference type="EMBL" id="JAHIBW010000009">
    <property type="protein sequence ID" value="KAG7308035.1"/>
    <property type="molecule type" value="Genomic_DNA"/>
</dbReference>
<protein>
    <submittedName>
        <fullName evidence="3">Uncharacterized protein</fullName>
    </submittedName>
</protein>
<dbReference type="Proteomes" id="UP000823941">
    <property type="component" value="Chromosome 9"/>
</dbReference>
<feature type="compositionally biased region" description="Pro residues" evidence="1">
    <location>
        <begin position="27"/>
        <end position="36"/>
    </location>
</feature>
<sequence>MWSGDMWRAVVVSAALGQVLVAATPLEPAPPTPPGEPWASGPGRAPDTPER</sequence>
<feature type="region of interest" description="Disordered" evidence="1">
    <location>
        <begin position="25"/>
        <end position="51"/>
    </location>
</feature>
<organism evidence="3 4">
    <name type="scientific">Plutella xylostella</name>
    <name type="common">Diamondback moth</name>
    <name type="synonym">Plutella maculipennis</name>
    <dbReference type="NCBI Taxonomy" id="51655"/>
    <lineage>
        <taxon>Eukaryota</taxon>
        <taxon>Metazoa</taxon>
        <taxon>Ecdysozoa</taxon>
        <taxon>Arthropoda</taxon>
        <taxon>Hexapoda</taxon>
        <taxon>Insecta</taxon>
        <taxon>Pterygota</taxon>
        <taxon>Neoptera</taxon>
        <taxon>Endopterygota</taxon>
        <taxon>Lepidoptera</taxon>
        <taxon>Glossata</taxon>
        <taxon>Ditrysia</taxon>
        <taxon>Yponomeutoidea</taxon>
        <taxon>Plutellidae</taxon>
        <taxon>Plutella</taxon>
    </lineage>
</organism>
<evidence type="ECO:0000313" key="3">
    <source>
        <dbReference type="EMBL" id="KAG7308035.1"/>
    </source>
</evidence>
<reference evidence="3 4" key="1">
    <citation type="submission" date="2021-06" db="EMBL/GenBank/DDBJ databases">
        <title>A haploid diamondback moth (Plutella xylostella L.) genome assembly resolves 31 chromosomes and identifies a diamide resistance mutation.</title>
        <authorList>
            <person name="Ward C.M."/>
            <person name="Perry K.D."/>
            <person name="Baker G."/>
            <person name="Powis K."/>
            <person name="Heckel D.G."/>
            <person name="Baxter S.W."/>
        </authorList>
    </citation>
    <scope>NUCLEOTIDE SEQUENCE [LARGE SCALE GENOMIC DNA]</scope>
    <source>
        <strain evidence="3 4">LV</strain>
        <tissue evidence="3">Single pupa</tissue>
    </source>
</reference>
<evidence type="ECO:0000256" key="1">
    <source>
        <dbReference type="SAM" id="MobiDB-lite"/>
    </source>
</evidence>
<feature type="signal peptide" evidence="2">
    <location>
        <begin position="1"/>
        <end position="23"/>
    </location>
</feature>
<proteinExistence type="predicted"/>
<accession>A0ABQ7QSJ6</accession>
<evidence type="ECO:0000256" key="2">
    <source>
        <dbReference type="SAM" id="SignalP"/>
    </source>
</evidence>
<name>A0ABQ7QSJ6_PLUXY</name>